<dbReference type="GO" id="GO:0019433">
    <property type="term" value="P:triglyceride catabolic process"/>
    <property type="evidence" value="ECO:0007669"/>
    <property type="project" value="TreeGrafter"/>
</dbReference>
<dbReference type="InterPro" id="IPR029058">
    <property type="entry name" value="AB_hydrolase_fold"/>
</dbReference>
<dbReference type="EMBL" id="CP078073">
    <property type="protein sequence ID" value="QXL87104.1"/>
    <property type="molecule type" value="Genomic_DNA"/>
</dbReference>
<protein>
    <submittedName>
        <fullName evidence="2">Alpha/beta hydrolase</fullName>
    </submittedName>
</protein>
<dbReference type="RefSeq" id="WP_257894015.1">
    <property type="nucleotide sequence ID" value="NZ_JAIMBW010000001.1"/>
</dbReference>
<dbReference type="Proteomes" id="UP000693972">
    <property type="component" value="Unassembled WGS sequence"/>
</dbReference>
<dbReference type="InterPro" id="IPR013094">
    <property type="entry name" value="AB_hydrolase_3"/>
</dbReference>
<dbReference type="AlphaFoldDB" id="A0A975TT12"/>
<gene>
    <name evidence="2" type="ORF">KUL25_16960</name>
</gene>
<dbReference type="GO" id="GO:0005829">
    <property type="term" value="C:cytosol"/>
    <property type="evidence" value="ECO:0007669"/>
    <property type="project" value="TreeGrafter"/>
</dbReference>
<dbReference type="GO" id="GO:0004806">
    <property type="term" value="F:triacylglycerol lipase activity"/>
    <property type="evidence" value="ECO:0007669"/>
    <property type="project" value="TreeGrafter"/>
</dbReference>
<evidence type="ECO:0000313" key="2">
    <source>
        <dbReference type="EMBL" id="QXL87104.1"/>
    </source>
</evidence>
<keyword evidence="2" id="KW-0378">Hydrolase</keyword>
<dbReference type="Gene3D" id="3.40.50.1820">
    <property type="entry name" value="alpha/beta hydrolase"/>
    <property type="match status" value="1"/>
</dbReference>
<reference evidence="2 3" key="1">
    <citation type="submission" date="2021-07" db="EMBL/GenBank/DDBJ databases">
        <title>Karlodiniumbacter phycospheric gen. nov., sp. nov., a phycosphere bacterium isolated from karlodinium veneficum.</title>
        <authorList>
            <person name="Peng Y."/>
            <person name="Jiang L."/>
            <person name="Lee J."/>
        </authorList>
    </citation>
    <scope>NUCLEOTIDE SEQUENCE</scope>
    <source>
        <strain evidence="2 3">N5</strain>
    </source>
</reference>
<dbReference type="PANTHER" id="PTHR23025:SF4">
    <property type="entry name" value="ALPHA_BETA HYDROLASE FOLD-3 DOMAIN-CONTAINING PROTEIN"/>
    <property type="match status" value="1"/>
</dbReference>
<dbReference type="EMBL" id="JAIMBW010000001">
    <property type="protein sequence ID" value="MBY4894449.1"/>
    <property type="molecule type" value="Genomic_DNA"/>
</dbReference>
<proteinExistence type="predicted"/>
<keyword evidence="3" id="KW-1185">Reference proteome</keyword>
<name>A0A975TT12_9RHOB</name>
<dbReference type="PANTHER" id="PTHR23025">
    <property type="entry name" value="TRIACYLGLYCEROL LIPASE"/>
    <property type="match status" value="1"/>
</dbReference>
<dbReference type="GO" id="GO:0004771">
    <property type="term" value="F:sterol ester esterase activity"/>
    <property type="evidence" value="ECO:0007669"/>
    <property type="project" value="TreeGrafter"/>
</dbReference>
<evidence type="ECO:0000259" key="1">
    <source>
        <dbReference type="Pfam" id="PF07859"/>
    </source>
</evidence>
<evidence type="ECO:0000313" key="3">
    <source>
        <dbReference type="Proteomes" id="UP000693972"/>
    </source>
</evidence>
<sequence length="308" mass="32708">MANAPYPNLHPDLWALARDMAKDPDPVPEHLRPIAAMRSAVATMEATLPPLAPDILTEDWTLEVNGRAVALRSYGTAHSRPEAMLYIHGGGWSLGSLRGHDHVCADIARDTGLRVVSIDYALAPEFPYPTALTECVAAARYLVSGASPLHDIPTLWLGGDSAGGNLALGTALKTGRAAGLFLIYPATDPTCSAASYDTHANAPYLTRALMHRCWRDYLGGAVPDAYAAPVTADLSALPQAVILTAAIDPLLGDGEALATSLRSASIPVWFEQAEGLIHGFIRWRDRCPAAAEAFSRATRALARAVDPS</sequence>
<feature type="domain" description="Alpha/beta hydrolase fold-3" evidence="1">
    <location>
        <begin position="84"/>
        <end position="281"/>
    </location>
</feature>
<organism evidence="2">
    <name type="scientific">Gymnodinialimonas phycosphaerae</name>
    <dbReference type="NCBI Taxonomy" id="2841589"/>
    <lineage>
        <taxon>Bacteria</taxon>
        <taxon>Pseudomonadati</taxon>
        <taxon>Pseudomonadota</taxon>
        <taxon>Alphaproteobacteria</taxon>
        <taxon>Rhodobacterales</taxon>
        <taxon>Paracoccaceae</taxon>
        <taxon>Gymnodinialimonas</taxon>
    </lineage>
</organism>
<dbReference type="Pfam" id="PF07859">
    <property type="entry name" value="Abhydrolase_3"/>
    <property type="match status" value="1"/>
</dbReference>
<accession>A0A975TT12</accession>
<dbReference type="SUPFAM" id="SSF53474">
    <property type="entry name" value="alpha/beta-Hydrolases"/>
    <property type="match status" value="1"/>
</dbReference>